<evidence type="ECO:0000256" key="1">
    <source>
        <dbReference type="ARBA" id="ARBA00023002"/>
    </source>
</evidence>
<sequence>MWVMSFFIRFARQWIAGETLDDAIITAKKANNRGIGAIINFLGEHVKDKDEAEKNKIENLEILKSLELYNSFFSSYRSN</sequence>
<comment type="caution">
    <text evidence="2">The sequence shown here is derived from an EMBL/GenBank/DDBJ whole genome shotgun (WGS) entry which is preliminary data.</text>
</comment>
<accession>A0A0P8C8L2</accession>
<keyword evidence="1" id="KW-0560">Oxidoreductase</keyword>
<reference evidence="2 3" key="1">
    <citation type="submission" date="2015-09" db="EMBL/GenBank/DDBJ databases">
        <title>A metagenomics-based metabolic model of nitrate-dependent anaerobic oxidation of methane by Methanoperedens-like archaea.</title>
        <authorList>
            <person name="Arshad A."/>
            <person name="Speth D.R."/>
            <person name="De Graaf R.M."/>
            <person name="Op Den Camp H.J."/>
            <person name="Jetten M.S."/>
            <person name="Welte C.U."/>
        </authorList>
    </citation>
    <scope>NUCLEOTIDE SEQUENCE [LARGE SCALE GENOMIC DNA]</scope>
</reference>
<proteinExistence type="predicted"/>
<evidence type="ECO:0008006" key="4">
    <source>
        <dbReference type="Google" id="ProtNLM"/>
    </source>
</evidence>
<protein>
    <recommendedName>
        <fullName evidence="4">Proline dehydrogenase</fullName>
    </recommendedName>
</protein>
<name>A0A0P8C8L2_9EURY</name>
<dbReference type="Proteomes" id="UP000050360">
    <property type="component" value="Unassembled WGS sequence"/>
</dbReference>
<dbReference type="GO" id="GO:0016491">
    <property type="term" value="F:oxidoreductase activity"/>
    <property type="evidence" value="ECO:0007669"/>
    <property type="project" value="UniProtKB-KW"/>
</dbReference>
<organism evidence="2 3">
    <name type="scientific">Candidatus Methanoperedens nitratireducens</name>
    <dbReference type="NCBI Taxonomy" id="1392998"/>
    <lineage>
        <taxon>Archaea</taxon>
        <taxon>Methanobacteriati</taxon>
        <taxon>Methanobacteriota</taxon>
        <taxon>Stenosarchaea group</taxon>
        <taxon>Methanomicrobia</taxon>
        <taxon>Methanosarcinales</taxon>
        <taxon>ANME-2 cluster</taxon>
        <taxon>Candidatus Methanoperedentaceae</taxon>
        <taxon>Candidatus Methanoperedens</taxon>
    </lineage>
</organism>
<dbReference type="InterPro" id="IPR029041">
    <property type="entry name" value="FAD-linked_oxidoreductase-like"/>
</dbReference>
<gene>
    <name evidence="2" type="ORF">MPEBLZ_02272</name>
</gene>
<dbReference type="EMBL" id="LKCM01000173">
    <property type="protein sequence ID" value="KPQ43158.1"/>
    <property type="molecule type" value="Genomic_DNA"/>
</dbReference>
<evidence type="ECO:0000313" key="2">
    <source>
        <dbReference type="EMBL" id="KPQ43158.1"/>
    </source>
</evidence>
<dbReference type="Gene3D" id="3.20.20.220">
    <property type="match status" value="1"/>
</dbReference>
<dbReference type="AlphaFoldDB" id="A0A0P8C8L2"/>
<dbReference type="SUPFAM" id="SSF51730">
    <property type="entry name" value="FAD-linked oxidoreductase"/>
    <property type="match status" value="1"/>
</dbReference>
<evidence type="ECO:0000313" key="3">
    <source>
        <dbReference type="Proteomes" id="UP000050360"/>
    </source>
</evidence>